<comment type="caution">
    <text evidence="3">The sequence shown here is derived from an EMBL/GenBank/DDBJ whole genome shotgun (WGS) entry which is preliminary data.</text>
</comment>
<organism evidence="3 4">
    <name type="scientific">Kineosporia succinea</name>
    <dbReference type="NCBI Taxonomy" id="84632"/>
    <lineage>
        <taxon>Bacteria</taxon>
        <taxon>Bacillati</taxon>
        <taxon>Actinomycetota</taxon>
        <taxon>Actinomycetes</taxon>
        <taxon>Kineosporiales</taxon>
        <taxon>Kineosporiaceae</taxon>
        <taxon>Kineosporia</taxon>
    </lineage>
</organism>
<dbReference type="Proteomes" id="UP001235712">
    <property type="component" value="Unassembled WGS sequence"/>
</dbReference>
<dbReference type="RefSeq" id="WP_307241514.1">
    <property type="nucleotide sequence ID" value="NZ_JAUSQZ010000001.1"/>
</dbReference>
<dbReference type="SUPFAM" id="SSF109854">
    <property type="entry name" value="DinB/YfiT-like putative metalloenzymes"/>
    <property type="match status" value="1"/>
</dbReference>
<evidence type="ECO:0000313" key="3">
    <source>
        <dbReference type="EMBL" id="MDP9826577.1"/>
    </source>
</evidence>
<protein>
    <submittedName>
        <fullName evidence="3">Uncharacterized protein (TIGR03083 family)</fullName>
    </submittedName>
</protein>
<sequence>MAIDFLSVLEGRMQRFAALLERDDLTAPVPSTPGWSLFDLADHLGGVHQWAAHAIVHGNPDGTPTKAPARHPADWYRESAAGLMTVLADEARPAWHFGSETPRIAGWWRRRQVHEVTVHLWDAQNALGAAEAIDPDLAEDGIDEVRHVFFPRQVRLRRIPPLSRSVQIGEHVFGGDGTGDVRPEATVTGPAEVLYLALWQRVSPHDPRLVVSGDREAVTQVLTAQVTA</sequence>
<dbReference type="InterPro" id="IPR034660">
    <property type="entry name" value="DinB/YfiT-like"/>
</dbReference>
<evidence type="ECO:0000259" key="1">
    <source>
        <dbReference type="Pfam" id="PF07398"/>
    </source>
</evidence>
<accession>A0ABT9P235</accession>
<gene>
    <name evidence="3" type="ORF">J2S57_002326</name>
</gene>
<dbReference type="EMBL" id="JAUSQZ010000001">
    <property type="protein sequence ID" value="MDP9826577.1"/>
    <property type="molecule type" value="Genomic_DNA"/>
</dbReference>
<dbReference type="Pfam" id="PF11716">
    <property type="entry name" value="MDMPI_N"/>
    <property type="match status" value="1"/>
</dbReference>
<evidence type="ECO:0000313" key="4">
    <source>
        <dbReference type="Proteomes" id="UP001235712"/>
    </source>
</evidence>
<name>A0ABT9P235_9ACTN</name>
<dbReference type="InterPro" id="IPR010872">
    <property type="entry name" value="MDMPI_C-term_domain"/>
</dbReference>
<reference evidence="3 4" key="1">
    <citation type="submission" date="2023-07" db="EMBL/GenBank/DDBJ databases">
        <title>Sequencing the genomes of 1000 actinobacteria strains.</title>
        <authorList>
            <person name="Klenk H.-P."/>
        </authorList>
    </citation>
    <scope>NUCLEOTIDE SEQUENCE [LARGE SCALE GENOMIC DNA]</scope>
    <source>
        <strain evidence="3 4">DSM 44388</strain>
    </source>
</reference>
<dbReference type="InterPro" id="IPR017517">
    <property type="entry name" value="Maleyloyr_isom"/>
</dbReference>
<dbReference type="InterPro" id="IPR024344">
    <property type="entry name" value="MDMPI_metal-binding"/>
</dbReference>
<dbReference type="Pfam" id="PF07398">
    <property type="entry name" value="MDMPI_C"/>
    <property type="match status" value="1"/>
</dbReference>
<dbReference type="NCBIfam" id="TIGR03083">
    <property type="entry name" value="maleylpyruvate isomerase family mycothiol-dependent enzyme"/>
    <property type="match status" value="1"/>
</dbReference>
<feature type="domain" description="Mycothiol-dependent maleylpyruvate isomerase metal-binding" evidence="2">
    <location>
        <begin position="11"/>
        <end position="124"/>
    </location>
</feature>
<dbReference type="PANTHER" id="PTHR40758:SF1">
    <property type="entry name" value="CONSERVED PROTEIN"/>
    <property type="match status" value="1"/>
</dbReference>
<feature type="domain" description="MDMPI C-terminal" evidence="1">
    <location>
        <begin position="136"/>
        <end position="218"/>
    </location>
</feature>
<evidence type="ECO:0000259" key="2">
    <source>
        <dbReference type="Pfam" id="PF11716"/>
    </source>
</evidence>
<proteinExistence type="predicted"/>
<keyword evidence="4" id="KW-1185">Reference proteome</keyword>
<dbReference type="PANTHER" id="PTHR40758">
    <property type="entry name" value="CONSERVED PROTEIN"/>
    <property type="match status" value="1"/>
</dbReference>